<evidence type="ECO:0000313" key="7">
    <source>
        <dbReference type="Proteomes" id="UP000549394"/>
    </source>
</evidence>
<evidence type="ECO:0000313" key="6">
    <source>
        <dbReference type="EMBL" id="CAD5124794.1"/>
    </source>
</evidence>
<evidence type="ECO:0000256" key="4">
    <source>
        <dbReference type="ARBA" id="ARBA00023136"/>
    </source>
</evidence>
<evidence type="ECO:0000256" key="1">
    <source>
        <dbReference type="ARBA" id="ARBA00004141"/>
    </source>
</evidence>
<dbReference type="EMBL" id="CAJFCJ010000023">
    <property type="protein sequence ID" value="CAD5124794.1"/>
    <property type="molecule type" value="Genomic_DNA"/>
</dbReference>
<comment type="caution">
    <text evidence="6">The sequence shown here is derived from an EMBL/GenBank/DDBJ whole genome shotgun (WGS) entry which is preliminary data.</text>
</comment>
<evidence type="ECO:0000256" key="5">
    <source>
        <dbReference type="SAM" id="Phobius"/>
    </source>
</evidence>
<dbReference type="InterPro" id="IPR050579">
    <property type="entry name" value="PMP-22/EMP/MP20-like"/>
</dbReference>
<feature type="transmembrane region" description="Helical" evidence="5">
    <location>
        <begin position="180"/>
        <end position="201"/>
    </location>
</feature>
<proteinExistence type="predicted"/>
<feature type="transmembrane region" description="Helical" evidence="5">
    <location>
        <begin position="103"/>
        <end position="133"/>
    </location>
</feature>
<feature type="transmembrane region" description="Helical" evidence="5">
    <location>
        <begin position="74"/>
        <end position="96"/>
    </location>
</feature>
<comment type="subcellular location">
    <subcellularLocation>
        <location evidence="1">Membrane</location>
        <topology evidence="1">Multi-pass membrane protein</topology>
    </subcellularLocation>
</comment>
<accession>A0A7I8W9I1</accession>
<dbReference type="Proteomes" id="UP000549394">
    <property type="component" value="Unassembled WGS sequence"/>
</dbReference>
<dbReference type="PANTHER" id="PTHR10671">
    <property type="entry name" value="EPITHELIAL MEMBRANE PROTEIN-RELATED"/>
    <property type="match status" value="1"/>
</dbReference>
<keyword evidence="4 5" id="KW-0472">Membrane</keyword>
<reference evidence="6 7" key="1">
    <citation type="submission" date="2020-08" db="EMBL/GenBank/DDBJ databases">
        <authorList>
            <person name="Hejnol A."/>
        </authorList>
    </citation>
    <scope>NUCLEOTIDE SEQUENCE [LARGE SCALE GENOMIC DNA]</scope>
</reference>
<dbReference type="PANTHER" id="PTHR10671:SF108">
    <property type="entry name" value="CLAUDIN FAMILY PROTEIN-RELATED"/>
    <property type="match status" value="1"/>
</dbReference>
<organism evidence="6 7">
    <name type="scientific">Dimorphilus gyrociliatus</name>
    <dbReference type="NCBI Taxonomy" id="2664684"/>
    <lineage>
        <taxon>Eukaryota</taxon>
        <taxon>Metazoa</taxon>
        <taxon>Spiralia</taxon>
        <taxon>Lophotrochozoa</taxon>
        <taxon>Annelida</taxon>
        <taxon>Polychaeta</taxon>
        <taxon>Polychaeta incertae sedis</taxon>
        <taxon>Dinophilidae</taxon>
        <taxon>Dimorphilus</taxon>
    </lineage>
</organism>
<dbReference type="GO" id="GO:0005886">
    <property type="term" value="C:plasma membrane"/>
    <property type="evidence" value="ECO:0007669"/>
    <property type="project" value="TreeGrafter"/>
</dbReference>
<name>A0A7I8W9I1_9ANNE</name>
<keyword evidence="7" id="KW-1185">Reference proteome</keyword>
<gene>
    <name evidence="6" type="ORF">DGYR_LOCUS12281</name>
</gene>
<evidence type="ECO:0000256" key="3">
    <source>
        <dbReference type="ARBA" id="ARBA00022989"/>
    </source>
</evidence>
<feature type="transmembrane region" description="Helical" evidence="5">
    <location>
        <begin position="208"/>
        <end position="231"/>
    </location>
</feature>
<evidence type="ECO:0000256" key="2">
    <source>
        <dbReference type="ARBA" id="ARBA00022692"/>
    </source>
</evidence>
<dbReference type="AlphaFoldDB" id="A0A7I8W9I1"/>
<sequence length="272" mass="30431">MLEVLMHRRTLLLIVFISCSAFVIAFATNSWLSKSYKLDKDEAILYIGLWNECICTQFNNFGLRSEDWFKTSQAMATLALVGYIAAFLIVVLQVVLPQEWYITYALIGSILVACKLIPISVFGAVLIFVLGFATNGWVSINYKVYDIESSLHIGLWSQCLCGDFPDMKIRDEGWFKATQAMATMALIIYIICLVSSLLLVILSYERYLIFAIIISISLASIFAMISIVILGENTKDGTYRAFDPNFSFGFVCVSLIGAIPVLILSVLTLKKQ</sequence>
<keyword evidence="3 5" id="KW-1133">Transmembrane helix</keyword>
<feature type="transmembrane region" description="Helical" evidence="5">
    <location>
        <begin position="12"/>
        <end position="32"/>
    </location>
</feature>
<protein>
    <submittedName>
        <fullName evidence="6">DgyrCDS13056</fullName>
    </submittedName>
</protein>
<keyword evidence="2 5" id="KW-0812">Transmembrane</keyword>
<feature type="transmembrane region" description="Helical" evidence="5">
    <location>
        <begin position="246"/>
        <end position="269"/>
    </location>
</feature>